<dbReference type="Pfam" id="PF04502">
    <property type="entry name" value="Saf4_Yju2"/>
    <property type="match status" value="1"/>
</dbReference>
<keyword evidence="3" id="KW-1185">Reference proteome</keyword>
<name>A0A8H7J517_9PLEO</name>
<dbReference type="OrthoDB" id="674963at2759"/>
<dbReference type="AlphaFoldDB" id="A0A8H7J517"/>
<dbReference type="EMBL" id="RZGK01000008">
    <property type="protein sequence ID" value="KAF9697019.1"/>
    <property type="molecule type" value="Genomic_DNA"/>
</dbReference>
<evidence type="ECO:0008006" key="4">
    <source>
        <dbReference type="Google" id="ProtNLM"/>
    </source>
</evidence>
<gene>
    <name evidence="2" type="ORF">EKO04_004593</name>
</gene>
<dbReference type="PANTHER" id="PTHR12111">
    <property type="entry name" value="SPLICING FACTOR YJU2"/>
    <property type="match status" value="1"/>
</dbReference>
<organism evidence="2 3">
    <name type="scientific">Ascochyta lentis</name>
    <dbReference type="NCBI Taxonomy" id="205686"/>
    <lineage>
        <taxon>Eukaryota</taxon>
        <taxon>Fungi</taxon>
        <taxon>Dikarya</taxon>
        <taxon>Ascomycota</taxon>
        <taxon>Pezizomycotina</taxon>
        <taxon>Dothideomycetes</taxon>
        <taxon>Pleosporomycetidae</taxon>
        <taxon>Pleosporales</taxon>
        <taxon>Pleosporineae</taxon>
        <taxon>Didymellaceae</taxon>
        <taxon>Ascochyta</taxon>
    </lineage>
</organism>
<accession>A0A8H7J517</accession>
<dbReference type="GO" id="GO:0071014">
    <property type="term" value="C:post-mRNA release spliceosomal complex"/>
    <property type="evidence" value="ECO:0007669"/>
    <property type="project" value="TreeGrafter"/>
</dbReference>
<evidence type="ECO:0000313" key="3">
    <source>
        <dbReference type="Proteomes" id="UP000651452"/>
    </source>
</evidence>
<reference evidence="2" key="2">
    <citation type="submission" date="2020-09" db="EMBL/GenBank/DDBJ databases">
        <title>Reference genome assembly for Australian Ascochyta lentis isolate Al4.</title>
        <authorList>
            <person name="Lee R.C."/>
            <person name="Farfan-Caceres L.M."/>
            <person name="Debler J.W."/>
            <person name="Williams A.H."/>
            <person name="Henares B.M."/>
        </authorList>
    </citation>
    <scope>NUCLEOTIDE SEQUENCE</scope>
    <source>
        <strain evidence="2">Al4</strain>
    </source>
</reference>
<dbReference type="GO" id="GO:0005684">
    <property type="term" value="C:U2-type spliceosomal complex"/>
    <property type="evidence" value="ECO:0007669"/>
    <property type="project" value="TreeGrafter"/>
</dbReference>
<protein>
    <recommendedName>
        <fullName evidence="4">Splicing factor YJU2</fullName>
    </recommendedName>
</protein>
<dbReference type="PANTHER" id="PTHR12111:SF2">
    <property type="entry name" value="SPLICING FACTOR YJU2B-RELATED"/>
    <property type="match status" value="1"/>
</dbReference>
<proteinExistence type="inferred from homology"/>
<reference evidence="2" key="1">
    <citation type="submission" date="2018-12" db="EMBL/GenBank/DDBJ databases">
        <authorList>
            <person name="Syme R.A."/>
            <person name="Farfan-Caceres L."/>
            <person name="Lichtenzveig J."/>
        </authorList>
    </citation>
    <scope>NUCLEOTIDE SEQUENCE</scope>
    <source>
        <strain evidence="2">Al4</strain>
    </source>
</reference>
<comment type="similarity">
    <text evidence="1">Belongs to the CWC16 family.</text>
</comment>
<evidence type="ECO:0000256" key="1">
    <source>
        <dbReference type="ARBA" id="ARBA00005595"/>
    </source>
</evidence>
<dbReference type="GO" id="GO:0000398">
    <property type="term" value="P:mRNA splicing, via spliceosome"/>
    <property type="evidence" value="ECO:0007669"/>
    <property type="project" value="InterPro"/>
</dbReference>
<evidence type="ECO:0000313" key="2">
    <source>
        <dbReference type="EMBL" id="KAF9697019.1"/>
    </source>
</evidence>
<dbReference type="InterPro" id="IPR007590">
    <property type="entry name" value="Saf4/Yju2"/>
</dbReference>
<dbReference type="Proteomes" id="UP000651452">
    <property type="component" value="Unassembled WGS sequence"/>
</dbReference>
<comment type="caution">
    <text evidence="2">The sequence shown here is derived from an EMBL/GenBank/DDBJ whole genome shotgun (WGS) entry which is preliminary data.</text>
</comment>
<sequence length="234" mass="26663">MADRKCISKYIPADFDPSKLGSRSTKRSQTVVNFVCPFRSIRCLSCGSFTTKGTKFYNALEEVSPDTYLGCKIIRLHLKCLRCRAPIIIETDPKMGDYRLVRNEAEVEENTETRVNRLEREAFGIDEPGFERFEGKLEDAKKEMDVEDALEEIRAADARREDVQTSSSLLAIDGQRKIMDIVDAKLAQAAFRRSKKKILALDEEDDGANLWNILPRKRKKGLNVLQGLKRKTAQ</sequence>